<organism evidence="8 9">
    <name type="scientific">Clostridium thermosuccinogenes</name>
    <dbReference type="NCBI Taxonomy" id="84032"/>
    <lineage>
        <taxon>Bacteria</taxon>
        <taxon>Bacillati</taxon>
        <taxon>Bacillota</taxon>
        <taxon>Clostridia</taxon>
        <taxon>Eubacteriales</taxon>
        <taxon>Clostridiaceae</taxon>
        <taxon>Clostridium</taxon>
    </lineage>
</organism>
<comment type="catalytic activity">
    <reaction evidence="4 5">
        <text>L-glutaminyl-[peptide chain release factor] + S-adenosyl-L-methionine = N(5)-methyl-L-glutaminyl-[peptide chain release factor] + S-adenosyl-L-homocysteine + H(+)</text>
        <dbReference type="Rhea" id="RHEA:42896"/>
        <dbReference type="Rhea" id="RHEA-COMP:10271"/>
        <dbReference type="Rhea" id="RHEA-COMP:10272"/>
        <dbReference type="ChEBI" id="CHEBI:15378"/>
        <dbReference type="ChEBI" id="CHEBI:30011"/>
        <dbReference type="ChEBI" id="CHEBI:57856"/>
        <dbReference type="ChEBI" id="CHEBI:59789"/>
        <dbReference type="ChEBI" id="CHEBI:61891"/>
        <dbReference type="EC" id="2.1.1.297"/>
    </reaction>
</comment>
<dbReference type="AlphaFoldDB" id="A0A2K2FEC6"/>
<dbReference type="NCBIfam" id="TIGR03534">
    <property type="entry name" value="RF_mod_PrmC"/>
    <property type="match status" value="1"/>
</dbReference>
<dbReference type="PANTHER" id="PTHR18895">
    <property type="entry name" value="HEMK METHYLTRANSFERASE"/>
    <property type="match status" value="1"/>
</dbReference>
<dbReference type="SUPFAM" id="SSF53335">
    <property type="entry name" value="S-adenosyl-L-methionine-dependent methyltransferases"/>
    <property type="match status" value="1"/>
</dbReference>
<evidence type="ECO:0000256" key="1">
    <source>
        <dbReference type="ARBA" id="ARBA00022603"/>
    </source>
</evidence>
<dbReference type="FunFam" id="3.40.50.150:FF:000053">
    <property type="entry name" value="Release factor glutamine methyltransferase"/>
    <property type="match status" value="1"/>
</dbReference>
<comment type="similarity">
    <text evidence="5">Belongs to the protein N5-glutamine methyltransferase family. PrmC subfamily.</text>
</comment>
<keyword evidence="2 5" id="KW-0808">Transferase</keyword>
<dbReference type="InterPro" id="IPR019874">
    <property type="entry name" value="RF_methyltr_PrmC"/>
</dbReference>
<feature type="binding site" evidence="5">
    <location>
        <begin position="191"/>
        <end position="194"/>
    </location>
    <ligand>
        <name>substrate</name>
    </ligand>
</feature>
<proteinExistence type="inferred from homology"/>
<dbReference type="InterPro" id="IPR007848">
    <property type="entry name" value="Small_mtfrase_dom"/>
</dbReference>
<dbReference type="Pfam" id="PF05175">
    <property type="entry name" value="MTS"/>
    <property type="match status" value="1"/>
</dbReference>
<dbReference type="InterPro" id="IPR040758">
    <property type="entry name" value="PrmC_N"/>
</dbReference>
<dbReference type="Gene3D" id="3.40.50.150">
    <property type="entry name" value="Vaccinia Virus protein VP39"/>
    <property type="match status" value="1"/>
</dbReference>
<dbReference type="GO" id="GO:0003676">
    <property type="term" value="F:nucleic acid binding"/>
    <property type="evidence" value="ECO:0007669"/>
    <property type="project" value="InterPro"/>
</dbReference>
<comment type="caution">
    <text evidence="8">The sequence shown here is derived from an EMBL/GenBank/DDBJ whole genome shotgun (WGS) entry which is preliminary data.</text>
</comment>
<dbReference type="KEGG" id="cthd:CDO33_18830"/>
<dbReference type="InterPro" id="IPR002052">
    <property type="entry name" value="DNA_methylase_N6_adenine_CS"/>
</dbReference>
<dbReference type="InterPro" id="IPR029063">
    <property type="entry name" value="SAM-dependent_MTases_sf"/>
</dbReference>
<keyword evidence="9" id="KW-1185">Reference proteome</keyword>
<keyword evidence="1 5" id="KW-0489">Methyltransferase</keyword>
<dbReference type="PANTHER" id="PTHR18895:SF74">
    <property type="entry name" value="MTRF1L RELEASE FACTOR GLUTAMINE METHYLTRANSFERASE"/>
    <property type="match status" value="1"/>
</dbReference>
<dbReference type="OrthoDB" id="9784805at2"/>
<evidence type="ECO:0000256" key="4">
    <source>
        <dbReference type="ARBA" id="ARBA00048391"/>
    </source>
</evidence>
<dbReference type="Pfam" id="PF17827">
    <property type="entry name" value="PrmC_N"/>
    <property type="match status" value="1"/>
</dbReference>
<dbReference type="NCBIfam" id="TIGR00536">
    <property type="entry name" value="hemK_fam"/>
    <property type="match status" value="1"/>
</dbReference>
<keyword evidence="3 5" id="KW-0949">S-adenosyl-L-methionine</keyword>
<protein>
    <recommendedName>
        <fullName evidence="5">Release factor glutamine methyltransferase</fullName>
        <shortName evidence="5">RF MTase</shortName>
        <ecNumber evidence="5">2.1.1.297</ecNumber>
    </recommendedName>
    <alternativeName>
        <fullName evidence="5">N5-glutamine methyltransferase PrmC</fullName>
    </alternativeName>
    <alternativeName>
        <fullName evidence="5">Protein-(glutamine-N5) MTase PrmC</fullName>
    </alternativeName>
    <alternativeName>
        <fullName evidence="5">Protein-glutamine N-methyltransferase PrmC</fullName>
    </alternativeName>
</protein>
<dbReference type="EMBL" id="NIOJ01000040">
    <property type="protein sequence ID" value="PNT97134.1"/>
    <property type="molecule type" value="Genomic_DNA"/>
</dbReference>
<sequence length="289" mass="31688">MVLKDVLSKGIEILRNAKIETPEVDAGVILCSVLKCDRVFLYTHSDDDLDDGVMKRFFDAISSRSSGMPVQYITGRQEFMSLEFNVNSHVLIPRHDTEVLVETVMAFAENCRPSGHALQILDIGTGSGCIAVSLAYYIENCHVTAVDISEEAIKTAYENSEINGVKHKIDFKRSNLFESLKGERFDIIVSNPPYIPAGDIGGLQKEVKDFEPLTALDGGEDGLNFYRAIIAEAPDFLKPDGLIAFEVGYNQAGAVSEMLRDCFYGVGTVKDLGGIDRVVYGRCKGSING</sequence>
<evidence type="ECO:0000259" key="7">
    <source>
        <dbReference type="Pfam" id="PF17827"/>
    </source>
</evidence>
<evidence type="ECO:0000256" key="2">
    <source>
        <dbReference type="ARBA" id="ARBA00022679"/>
    </source>
</evidence>
<feature type="binding site" evidence="5">
    <location>
        <begin position="124"/>
        <end position="128"/>
    </location>
    <ligand>
        <name>S-adenosyl-L-methionine</name>
        <dbReference type="ChEBI" id="CHEBI:59789"/>
    </ligand>
</feature>
<dbReference type="Gene3D" id="1.10.8.10">
    <property type="entry name" value="DNA helicase RuvA subunit, C-terminal domain"/>
    <property type="match status" value="1"/>
</dbReference>
<evidence type="ECO:0000313" key="9">
    <source>
        <dbReference type="Proteomes" id="UP000236151"/>
    </source>
</evidence>
<comment type="caution">
    <text evidence="5">Lacks conserved residue(s) required for the propagation of feature annotation.</text>
</comment>
<dbReference type="PRINTS" id="PR00507">
    <property type="entry name" value="N12N6MTFRASE"/>
</dbReference>
<evidence type="ECO:0000256" key="5">
    <source>
        <dbReference type="HAMAP-Rule" id="MF_02126"/>
    </source>
</evidence>
<dbReference type="HAMAP" id="MF_02126">
    <property type="entry name" value="RF_methyltr_PrmC"/>
    <property type="match status" value="1"/>
</dbReference>
<dbReference type="RefSeq" id="WP_103082341.1">
    <property type="nucleotide sequence ID" value="NZ_CP021850.1"/>
</dbReference>
<feature type="domain" description="Release factor glutamine methyltransferase N-terminal" evidence="7">
    <location>
        <begin position="5"/>
        <end position="75"/>
    </location>
</feature>
<dbReference type="Proteomes" id="UP000236151">
    <property type="component" value="Unassembled WGS sequence"/>
</dbReference>
<dbReference type="GO" id="GO:0032259">
    <property type="term" value="P:methylation"/>
    <property type="evidence" value="ECO:0007669"/>
    <property type="project" value="UniProtKB-KW"/>
</dbReference>
<dbReference type="PROSITE" id="PS00092">
    <property type="entry name" value="N6_MTASE"/>
    <property type="match status" value="1"/>
</dbReference>
<comment type="function">
    <text evidence="5">Methylates the class 1 translation termination release factors RF1/PrfA and RF2/PrfB on the glutamine residue of the universally conserved GGQ motif.</text>
</comment>
<evidence type="ECO:0000256" key="3">
    <source>
        <dbReference type="ARBA" id="ARBA00022691"/>
    </source>
</evidence>
<dbReference type="GO" id="GO:0102559">
    <property type="term" value="F:peptide chain release factor N(5)-glutamine methyltransferase activity"/>
    <property type="evidence" value="ECO:0007669"/>
    <property type="project" value="UniProtKB-EC"/>
</dbReference>
<dbReference type="InterPro" id="IPR050320">
    <property type="entry name" value="N5-glutamine_MTase"/>
</dbReference>
<dbReference type="EC" id="2.1.1.297" evidence="5"/>
<gene>
    <name evidence="5 8" type="primary">prmC</name>
    <name evidence="8" type="ORF">CDQ84_13905</name>
</gene>
<evidence type="ECO:0000259" key="6">
    <source>
        <dbReference type="Pfam" id="PF05175"/>
    </source>
</evidence>
<name>A0A2K2FEC6_9CLOT</name>
<feature type="binding site" evidence="5">
    <location>
        <position position="147"/>
    </location>
    <ligand>
        <name>S-adenosyl-L-methionine</name>
        <dbReference type="ChEBI" id="CHEBI:59789"/>
    </ligand>
</feature>
<feature type="domain" description="Methyltransferase small" evidence="6">
    <location>
        <begin position="114"/>
        <end position="194"/>
    </location>
</feature>
<accession>A0A2K2FEC6</accession>
<feature type="binding site" evidence="5">
    <location>
        <position position="191"/>
    </location>
    <ligand>
        <name>S-adenosyl-L-methionine</name>
        <dbReference type="ChEBI" id="CHEBI:59789"/>
    </ligand>
</feature>
<dbReference type="InterPro" id="IPR004556">
    <property type="entry name" value="HemK-like"/>
</dbReference>
<dbReference type="CDD" id="cd02440">
    <property type="entry name" value="AdoMet_MTases"/>
    <property type="match status" value="1"/>
</dbReference>
<reference evidence="8 9" key="1">
    <citation type="submission" date="2017-06" db="EMBL/GenBank/DDBJ databases">
        <title>Investigating the central metabolism of Clostridium thermosuccinogenes.</title>
        <authorList>
            <person name="Koendjbiharie J.G."/>
            <person name="van Kranenburg R."/>
        </authorList>
    </citation>
    <scope>NUCLEOTIDE SEQUENCE [LARGE SCALE GENOMIC DNA]</scope>
    <source>
        <strain evidence="8 9">DSM 5806</strain>
    </source>
</reference>
<evidence type="ECO:0000313" key="8">
    <source>
        <dbReference type="EMBL" id="PNT97134.1"/>
    </source>
</evidence>